<evidence type="ECO:0000313" key="3">
    <source>
        <dbReference type="EMBL" id="CAH2049707.1"/>
    </source>
</evidence>
<dbReference type="Pfam" id="PF13041">
    <property type="entry name" value="PPR_2"/>
    <property type="match status" value="2"/>
</dbReference>
<dbReference type="AlphaFoldDB" id="A0AAU9RS29"/>
<evidence type="ECO:0008006" key="5">
    <source>
        <dbReference type="Google" id="ProtNLM"/>
    </source>
</evidence>
<gene>
    <name evidence="3" type="ORF">TAV2_LOCUS8361</name>
</gene>
<dbReference type="EMBL" id="CAJVSB020000314">
    <property type="protein sequence ID" value="CAH2049707.1"/>
    <property type="molecule type" value="Genomic_DNA"/>
</dbReference>
<keyword evidence="4" id="KW-1185">Reference proteome</keyword>
<reference evidence="3 4" key="1">
    <citation type="submission" date="2022-03" db="EMBL/GenBank/DDBJ databases">
        <authorList>
            <person name="Nunn A."/>
            <person name="Chopra R."/>
            <person name="Nunn A."/>
            <person name="Contreras Garrido A."/>
        </authorList>
    </citation>
    <scope>NUCLEOTIDE SEQUENCE [LARGE SCALE GENOMIC DNA]</scope>
</reference>
<dbReference type="Proteomes" id="UP000836841">
    <property type="component" value="Unassembled WGS sequence"/>
</dbReference>
<dbReference type="InterPro" id="IPR011990">
    <property type="entry name" value="TPR-like_helical_dom_sf"/>
</dbReference>
<evidence type="ECO:0000256" key="1">
    <source>
        <dbReference type="ARBA" id="ARBA00022737"/>
    </source>
</evidence>
<dbReference type="FunFam" id="1.25.40.10:FF:000427">
    <property type="entry name" value="Pentatricopeptide repeat-containing protein chloroplastic"/>
    <property type="match status" value="1"/>
</dbReference>
<organism evidence="3 4">
    <name type="scientific">Thlaspi arvense</name>
    <name type="common">Field penny-cress</name>
    <dbReference type="NCBI Taxonomy" id="13288"/>
    <lineage>
        <taxon>Eukaryota</taxon>
        <taxon>Viridiplantae</taxon>
        <taxon>Streptophyta</taxon>
        <taxon>Embryophyta</taxon>
        <taxon>Tracheophyta</taxon>
        <taxon>Spermatophyta</taxon>
        <taxon>Magnoliopsida</taxon>
        <taxon>eudicotyledons</taxon>
        <taxon>Gunneridae</taxon>
        <taxon>Pentapetalae</taxon>
        <taxon>rosids</taxon>
        <taxon>malvids</taxon>
        <taxon>Brassicales</taxon>
        <taxon>Brassicaceae</taxon>
        <taxon>Thlaspideae</taxon>
        <taxon>Thlaspi</taxon>
    </lineage>
</organism>
<dbReference type="InterPro" id="IPR046960">
    <property type="entry name" value="PPR_At4g14850-like_plant"/>
</dbReference>
<dbReference type="PANTHER" id="PTHR47926">
    <property type="entry name" value="PENTATRICOPEPTIDE REPEAT-CONTAINING PROTEIN"/>
    <property type="match status" value="1"/>
</dbReference>
<dbReference type="PROSITE" id="PS51375">
    <property type="entry name" value="PPR"/>
    <property type="match status" value="3"/>
</dbReference>
<proteinExistence type="predicted"/>
<feature type="repeat" description="PPR" evidence="2">
    <location>
        <begin position="261"/>
        <end position="295"/>
    </location>
</feature>
<feature type="repeat" description="PPR" evidence="2">
    <location>
        <begin position="90"/>
        <end position="125"/>
    </location>
</feature>
<sequence>MWRAMSTSCLISRNLTWEKTIVHPNHSERTFTEKLLALLKLCVSTKMLQQIHTQMLINTIHKPNFLLSKLIDLKDFNYSFLFFSRILEPNDYAFNIMVRGLTTTWKKFDLALKLYYQMKFSGLKPNNFTYPFLFIACANLLASEHGRMGHAMIFKDGLNVILMLIFIDHHVFKMWRMVCARKVFDEIPKRDLVSWNSMISGYFKMGFAGEAVAMFEKMRDEGFEPDDMTVASVLGACGDLGDLNLGRWLEGFVLNGQVEVNSYVVSPLIDMYAKCGELMSARRVFDTMKGKNVVIWNAMITG</sequence>
<evidence type="ECO:0000256" key="2">
    <source>
        <dbReference type="PROSITE-ProRule" id="PRU00708"/>
    </source>
</evidence>
<dbReference type="GO" id="GO:0003723">
    <property type="term" value="F:RNA binding"/>
    <property type="evidence" value="ECO:0007669"/>
    <property type="project" value="InterPro"/>
</dbReference>
<accession>A0AAU9RS29</accession>
<dbReference type="Gene3D" id="1.25.40.10">
    <property type="entry name" value="Tetratricopeptide repeat domain"/>
    <property type="match status" value="3"/>
</dbReference>
<dbReference type="Pfam" id="PF01535">
    <property type="entry name" value="PPR"/>
    <property type="match status" value="1"/>
</dbReference>
<dbReference type="GO" id="GO:0009451">
    <property type="term" value="P:RNA modification"/>
    <property type="evidence" value="ECO:0007669"/>
    <property type="project" value="InterPro"/>
</dbReference>
<feature type="repeat" description="PPR" evidence="2">
    <location>
        <begin position="191"/>
        <end position="225"/>
    </location>
</feature>
<protein>
    <recommendedName>
        <fullName evidence="5">Pentatricopeptide repeat-containing protein</fullName>
    </recommendedName>
</protein>
<evidence type="ECO:0000313" key="4">
    <source>
        <dbReference type="Proteomes" id="UP000836841"/>
    </source>
</evidence>
<name>A0AAU9RS29_THLAR</name>
<comment type="caution">
    <text evidence="3">The sequence shown here is derived from an EMBL/GenBank/DDBJ whole genome shotgun (WGS) entry which is preliminary data.</text>
</comment>
<dbReference type="InterPro" id="IPR002885">
    <property type="entry name" value="PPR_rpt"/>
</dbReference>
<keyword evidence="1" id="KW-0677">Repeat</keyword>
<dbReference type="NCBIfam" id="TIGR00756">
    <property type="entry name" value="PPR"/>
    <property type="match status" value="2"/>
</dbReference>